<protein>
    <submittedName>
        <fullName evidence="2">Uncharacterized protein</fullName>
    </submittedName>
</protein>
<dbReference type="AlphaFoldDB" id="A0AAV1GUD1"/>
<sequence>MSPGGGETASKCVPADAHVAPQLQRDAVATYVFVPPRNTSTSAPHFSQHTRCHAAGHTLSLTPRKSRTDERKGGKEKSWLRRGGADANRTLHVGQNRSAKGGQTPSNSRRHI</sequence>
<evidence type="ECO:0000313" key="2">
    <source>
        <dbReference type="EMBL" id="CAJ1077148.1"/>
    </source>
</evidence>
<evidence type="ECO:0000256" key="1">
    <source>
        <dbReference type="SAM" id="MobiDB-lite"/>
    </source>
</evidence>
<keyword evidence="3" id="KW-1185">Reference proteome</keyword>
<feature type="region of interest" description="Disordered" evidence="1">
    <location>
        <begin position="37"/>
        <end position="112"/>
    </location>
</feature>
<feature type="compositionally biased region" description="Basic and acidic residues" evidence="1">
    <location>
        <begin position="66"/>
        <end position="79"/>
    </location>
</feature>
<dbReference type="EMBL" id="OY660880">
    <property type="protein sequence ID" value="CAJ1077148.1"/>
    <property type="molecule type" value="Genomic_DNA"/>
</dbReference>
<evidence type="ECO:0000313" key="3">
    <source>
        <dbReference type="Proteomes" id="UP001178508"/>
    </source>
</evidence>
<reference evidence="2" key="1">
    <citation type="submission" date="2023-08" db="EMBL/GenBank/DDBJ databases">
        <authorList>
            <person name="Alioto T."/>
            <person name="Alioto T."/>
            <person name="Gomez Garrido J."/>
        </authorList>
    </citation>
    <scope>NUCLEOTIDE SEQUENCE</scope>
</reference>
<dbReference type="Proteomes" id="UP001178508">
    <property type="component" value="Chromosome 17"/>
</dbReference>
<feature type="compositionally biased region" description="Polar residues" evidence="1">
    <location>
        <begin position="93"/>
        <end position="112"/>
    </location>
</feature>
<gene>
    <name evidence="2" type="ORF">XNOV1_A010468</name>
</gene>
<accession>A0AAV1GUD1</accession>
<name>A0AAV1GUD1_XYRNO</name>
<feature type="compositionally biased region" description="Polar residues" evidence="1">
    <location>
        <begin position="37"/>
        <end position="47"/>
    </location>
</feature>
<proteinExistence type="predicted"/>
<organism evidence="2 3">
    <name type="scientific">Xyrichtys novacula</name>
    <name type="common">Pearly razorfish</name>
    <name type="synonym">Hemipteronotus novacula</name>
    <dbReference type="NCBI Taxonomy" id="13765"/>
    <lineage>
        <taxon>Eukaryota</taxon>
        <taxon>Metazoa</taxon>
        <taxon>Chordata</taxon>
        <taxon>Craniata</taxon>
        <taxon>Vertebrata</taxon>
        <taxon>Euteleostomi</taxon>
        <taxon>Actinopterygii</taxon>
        <taxon>Neopterygii</taxon>
        <taxon>Teleostei</taxon>
        <taxon>Neoteleostei</taxon>
        <taxon>Acanthomorphata</taxon>
        <taxon>Eupercaria</taxon>
        <taxon>Labriformes</taxon>
        <taxon>Labridae</taxon>
        <taxon>Xyrichtys</taxon>
    </lineage>
</organism>